<dbReference type="NCBIfam" id="TIGR02595">
    <property type="entry name" value="PEP_CTERM"/>
    <property type="match status" value="1"/>
</dbReference>
<protein>
    <submittedName>
        <fullName evidence="3">PEP-CTERM motif protein</fullName>
    </submittedName>
</protein>
<feature type="signal peptide" evidence="1">
    <location>
        <begin position="1"/>
        <end position="22"/>
    </location>
</feature>
<dbReference type="Pfam" id="PF07589">
    <property type="entry name" value="PEP-CTERM"/>
    <property type="match status" value="1"/>
</dbReference>
<proteinExistence type="predicted"/>
<name>A0A011MMH8_9PROT</name>
<gene>
    <name evidence="3" type="ORF">AW08_03906</name>
</gene>
<sequence length="246" mass="25500">MKQLTRFGVAGALCALSAAVSGAPVNQDFEAGLSGWTVLGNVATTGPTTVVTYDPPAKNVFPYQALMARLVSNDGQDHGASTGNYSPPSNTTALDAFFGLPVGTLAASYQAFNGSGIKQTFSGSVGEVVQQRWNFFSTDDTDPQFGSNDTAFAVISGPAIGNTVLIRLMDSFTAGASATSGWNPFAFTLPADGSYTIGFGVVNGGDNYYYDAELFLDDFRGVPEPGSLALVGLALAGLGSLRRRSC</sequence>
<dbReference type="AlphaFoldDB" id="A0A011MMH8"/>
<dbReference type="STRING" id="1454001.AW08_03906"/>
<feature type="domain" description="Ice-binding protein C-terminal" evidence="2">
    <location>
        <begin position="222"/>
        <end position="244"/>
    </location>
</feature>
<keyword evidence="4" id="KW-1185">Reference proteome</keyword>
<dbReference type="Proteomes" id="UP000020218">
    <property type="component" value="Unassembled WGS sequence"/>
</dbReference>
<evidence type="ECO:0000313" key="3">
    <source>
        <dbReference type="EMBL" id="EXI63731.1"/>
    </source>
</evidence>
<keyword evidence="1" id="KW-0732">Signal</keyword>
<reference evidence="3" key="1">
    <citation type="submission" date="2014-02" db="EMBL/GenBank/DDBJ databases">
        <title>Expanding our view of genomic diversity in Candidatus Accumulibacter clades.</title>
        <authorList>
            <person name="Skennerton C.T."/>
            <person name="Barr J.J."/>
            <person name="Slater F.R."/>
            <person name="Bond P.L."/>
            <person name="Tyson G.W."/>
        </authorList>
    </citation>
    <scope>NUCLEOTIDE SEQUENCE [LARGE SCALE GENOMIC DNA]</scope>
</reference>
<dbReference type="EMBL" id="JFAX01000050">
    <property type="protein sequence ID" value="EXI63731.1"/>
    <property type="molecule type" value="Genomic_DNA"/>
</dbReference>
<feature type="chain" id="PRO_5001462072" evidence="1">
    <location>
        <begin position="23"/>
        <end position="246"/>
    </location>
</feature>
<organism evidence="3 4">
    <name type="scientific">Candidatus Accumulibacter adjunctus</name>
    <dbReference type="NCBI Taxonomy" id="1454001"/>
    <lineage>
        <taxon>Bacteria</taxon>
        <taxon>Pseudomonadati</taxon>
        <taxon>Pseudomonadota</taxon>
        <taxon>Betaproteobacteria</taxon>
        <taxon>Candidatus Accumulibacter</taxon>
    </lineage>
</organism>
<evidence type="ECO:0000313" key="4">
    <source>
        <dbReference type="Proteomes" id="UP000020218"/>
    </source>
</evidence>
<dbReference type="InterPro" id="IPR013424">
    <property type="entry name" value="Ice-binding_C"/>
</dbReference>
<accession>A0A011MMH8</accession>
<dbReference type="PATRIC" id="fig|1454001.3.peg.3944"/>
<evidence type="ECO:0000256" key="1">
    <source>
        <dbReference type="SAM" id="SignalP"/>
    </source>
</evidence>
<evidence type="ECO:0000259" key="2">
    <source>
        <dbReference type="Pfam" id="PF07589"/>
    </source>
</evidence>
<comment type="caution">
    <text evidence="3">The sequence shown here is derived from an EMBL/GenBank/DDBJ whole genome shotgun (WGS) entry which is preliminary data.</text>
</comment>